<evidence type="ECO:0000256" key="5">
    <source>
        <dbReference type="ARBA" id="ARBA00022806"/>
    </source>
</evidence>
<organism evidence="15 16">
    <name type="scientific">Phocaeicola faecium</name>
    <dbReference type="NCBI Taxonomy" id="2762213"/>
    <lineage>
        <taxon>Bacteria</taxon>
        <taxon>Pseudomonadati</taxon>
        <taxon>Bacteroidota</taxon>
        <taxon>Bacteroidia</taxon>
        <taxon>Bacteroidales</taxon>
        <taxon>Bacteroidaceae</taxon>
        <taxon>Phocaeicola</taxon>
    </lineage>
</organism>
<dbReference type="PROSITE" id="PS51192">
    <property type="entry name" value="HELICASE_ATP_BIND_1"/>
    <property type="match status" value="1"/>
</dbReference>
<sequence>MDYKSILKQYWGYDNFRGIQEDIIRSIGSGKDTLGLMPTGGGKSITFQVPALARPGLCLVITPLIALMKDQVRNLRARGIKATAVYSGMTREEIIIALENCIFGDYKFLYISPERLGTEIFQIKLRSMKVNMITVDESHCISQWGYDFRPAYLKISDVRKLLPDVPILALTATATPEVVKDIQLKLAFREENVFRMSFERKNLAYIVRRTENKAEELLHILNSVQGSAIVYTRNRKKTKEVSLFLNDHDITSTFYHAGLSNETKDQRQKSWLTGEHRVMVATNAFGMGIDKPDVRIVIHVDFPDSPEAYFQEAGRAGRDGQKAYAVLLYARNDKTVLRKRISDTFPEKDYIRKVYEDINFYYQMAMGDGLGCTYAFNIDEFCHNFKHFPIQVDSALKILTRAGYLEYTDEQDNASRIMFTLRRDELYRIHENSPETENLIRNILRLYTGVFSDYAYINEETLALRTGITRQQVYETLVLLTKRRILHYIPGKKTPYIIYTRERQETERIHLSREVYEDRKESYIRRIEAMLEYADTDNKCRSRMLLHYFGEKNEHNCGQCDVCLSKHRSGLRQNTYSELADRICQLLSNAPLSAGELVAALGDAEETDLRQTLSYLLAEEQIRQEDGKLYLVTSPARKEQDKSHDNA</sequence>
<dbReference type="Pfam" id="PF00270">
    <property type="entry name" value="DEAD"/>
    <property type="match status" value="1"/>
</dbReference>
<dbReference type="EMBL" id="JACSPQ010000001">
    <property type="protein sequence ID" value="MBD8001631.1"/>
    <property type="molecule type" value="Genomic_DNA"/>
</dbReference>
<dbReference type="PANTHER" id="PTHR13710">
    <property type="entry name" value="DNA HELICASE RECQ FAMILY MEMBER"/>
    <property type="match status" value="1"/>
</dbReference>
<dbReference type="GO" id="GO:0004386">
    <property type="term" value="F:helicase activity"/>
    <property type="evidence" value="ECO:0007669"/>
    <property type="project" value="UniProtKB-KW"/>
</dbReference>
<evidence type="ECO:0000256" key="12">
    <source>
        <dbReference type="ARBA" id="ARBA00044550"/>
    </source>
</evidence>
<accession>A0ABR8VAF5</accession>
<comment type="similarity">
    <text evidence="1">Belongs to the helicase family. RecQ subfamily.</text>
</comment>
<dbReference type="Pfam" id="PF00271">
    <property type="entry name" value="Helicase_C"/>
    <property type="match status" value="1"/>
</dbReference>
<dbReference type="Gene3D" id="1.10.10.10">
    <property type="entry name" value="Winged helix-like DNA-binding domain superfamily/Winged helix DNA-binding domain"/>
    <property type="match status" value="1"/>
</dbReference>
<comment type="catalytic activity">
    <reaction evidence="9">
        <text>Couples ATP hydrolysis with the unwinding of duplex DNA by translocating in the 3'-5' direction.</text>
        <dbReference type="EC" id="5.6.2.4"/>
    </reaction>
</comment>
<evidence type="ECO:0000256" key="10">
    <source>
        <dbReference type="ARBA" id="ARBA00034808"/>
    </source>
</evidence>
<dbReference type="Gene3D" id="3.40.50.300">
    <property type="entry name" value="P-loop containing nucleotide triphosphate hydrolases"/>
    <property type="match status" value="2"/>
</dbReference>
<keyword evidence="8" id="KW-0413">Isomerase</keyword>
<evidence type="ECO:0000256" key="6">
    <source>
        <dbReference type="ARBA" id="ARBA00022840"/>
    </source>
</evidence>
<dbReference type="SMART" id="SM00487">
    <property type="entry name" value="DEXDc"/>
    <property type="match status" value="1"/>
</dbReference>
<feature type="domain" description="Helicase C-terminal" evidence="14">
    <location>
        <begin position="216"/>
        <end position="366"/>
    </location>
</feature>
<evidence type="ECO:0000256" key="4">
    <source>
        <dbReference type="ARBA" id="ARBA00022801"/>
    </source>
</evidence>
<proteinExistence type="inferred from homology"/>
<evidence type="ECO:0000259" key="13">
    <source>
        <dbReference type="PROSITE" id="PS51192"/>
    </source>
</evidence>
<evidence type="ECO:0000313" key="16">
    <source>
        <dbReference type="Proteomes" id="UP000616346"/>
    </source>
</evidence>
<keyword evidence="6" id="KW-0067">ATP-binding</keyword>
<evidence type="ECO:0000256" key="7">
    <source>
        <dbReference type="ARBA" id="ARBA00023125"/>
    </source>
</evidence>
<dbReference type="InterPro" id="IPR004589">
    <property type="entry name" value="DNA_helicase_ATP-dep_RecQ"/>
</dbReference>
<dbReference type="NCBIfam" id="TIGR00614">
    <property type="entry name" value="recQ_fam"/>
    <property type="match status" value="1"/>
</dbReference>
<gene>
    <name evidence="15" type="ORF">H9626_05265</name>
</gene>
<keyword evidence="4" id="KW-0378">Hydrolase</keyword>
<evidence type="ECO:0000256" key="9">
    <source>
        <dbReference type="ARBA" id="ARBA00034617"/>
    </source>
</evidence>
<evidence type="ECO:0000313" key="15">
    <source>
        <dbReference type="EMBL" id="MBD8001631.1"/>
    </source>
</evidence>
<dbReference type="RefSeq" id="WP_191709783.1">
    <property type="nucleotide sequence ID" value="NZ_JACSPQ010000001.1"/>
</dbReference>
<dbReference type="PANTHER" id="PTHR13710:SF105">
    <property type="entry name" value="ATP-DEPENDENT DNA HELICASE Q1"/>
    <property type="match status" value="1"/>
</dbReference>
<dbReference type="PROSITE" id="PS51194">
    <property type="entry name" value="HELICASE_CTER"/>
    <property type="match status" value="1"/>
</dbReference>
<dbReference type="SUPFAM" id="SSF52540">
    <property type="entry name" value="P-loop containing nucleoside triphosphate hydrolases"/>
    <property type="match status" value="1"/>
</dbReference>
<feature type="domain" description="Helicase ATP-binding" evidence="13">
    <location>
        <begin position="24"/>
        <end position="192"/>
    </location>
</feature>
<reference evidence="15 16" key="1">
    <citation type="submission" date="2020-08" db="EMBL/GenBank/DDBJ databases">
        <title>A Genomic Blueprint of the Chicken Gut Microbiome.</title>
        <authorList>
            <person name="Gilroy R."/>
            <person name="Ravi A."/>
            <person name="Getino M."/>
            <person name="Pursley I."/>
            <person name="Horton D.L."/>
            <person name="Alikhan N.-F."/>
            <person name="Baker D."/>
            <person name="Gharbi K."/>
            <person name="Hall N."/>
            <person name="Watson M."/>
            <person name="Adriaenssens E.M."/>
            <person name="Foster-Nyarko E."/>
            <person name="Jarju S."/>
            <person name="Secka A."/>
            <person name="Antonio M."/>
            <person name="Oren A."/>
            <person name="Chaudhuri R."/>
            <person name="La Ragione R.M."/>
            <person name="Hildebrand F."/>
            <person name="Pallen M.J."/>
        </authorList>
    </citation>
    <scope>NUCLEOTIDE SEQUENCE [LARGE SCALE GENOMIC DNA]</scope>
    <source>
        <strain evidence="15 16">Sa1YUN3</strain>
    </source>
</reference>
<keyword evidence="7" id="KW-0238">DNA-binding</keyword>
<evidence type="ECO:0000256" key="8">
    <source>
        <dbReference type="ARBA" id="ARBA00023235"/>
    </source>
</evidence>
<dbReference type="InterPro" id="IPR036388">
    <property type="entry name" value="WH-like_DNA-bd_sf"/>
</dbReference>
<dbReference type="InterPro" id="IPR027417">
    <property type="entry name" value="P-loop_NTPase"/>
</dbReference>
<dbReference type="InterPro" id="IPR014001">
    <property type="entry name" value="Helicase_ATP-bd"/>
</dbReference>
<evidence type="ECO:0000256" key="3">
    <source>
        <dbReference type="ARBA" id="ARBA00022741"/>
    </source>
</evidence>
<evidence type="ECO:0000256" key="11">
    <source>
        <dbReference type="ARBA" id="ARBA00044535"/>
    </source>
</evidence>
<dbReference type="InterPro" id="IPR032284">
    <property type="entry name" value="RecQ_Zn-bd"/>
</dbReference>
<dbReference type="CDD" id="cd17920">
    <property type="entry name" value="DEXHc_RecQ"/>
    <property type="match status" value="1"/>
</dbReference>
<dbReference type="InterPro" id="IPR011545">
    <property type="entry name" value="DEAD/DEAH_box_helicase_dom"/>
</dbReference>
<dbReference type="Proteomes" id="UP000616346">
    <property type="component" value="Unassembled WGS sequence"/>
</dbReference>
<comment type="caution">
    <text evidence="15">The sequence shown here is derived from an EMBL/GenBank/DDBJ whole genome shotgun (WGS) entry which is preliminary data.</text>
</comment>
<dbReference type="EC" id="5.6.2.4" evidence="10"/>
<dbReference type="InterPro" id="IPR001650">
    <property type="entry name" value="Helicase_C-like"/>
</dbReference>
<protein>
    <recommendedName>
        <fullName evidence="11">ATP-dependent DNA helicase RecQ</fullName>
        <ecNumber evidence="10">5.6.2.4</ecNumber>
    </recommendedName>
    <alternativeName>
        <fullName evidence="12">DNA 3'-5' helicase RecQ</fullName>
    </alternativeName>
</protein>
<evidence type="ECO:0000256" key="2">
    <source>
        <dbReference type="ARBA" id="ARBA00022723"/>
    </source>
</evidence>
<evidence type="ECO:0000259" key="14">
    <source>
        <dbReference type="PROSITE" id="PS51194"/>
    </source>
</evidence>
<evidence type="ECO:0000256" key="1">
    <source>
        <dbReference type="ARBA" id="ARBA00005446"/>
    </source>
</evidence>
<keyword evidence="5 15" id="KW-0347">Helicase</keyword>
<keyword evidence="2" id="KW-0479">Metal-binding</keyword>
<dbReference type="SMART" id="SM00490">
    <property type="entry name" value="HELICc"/>
    <property type="match status" value="1"/>
</dbReference>
<keyword evidence="16" id="KW-1185">Reference proteome</keyword>
<keyword evidence="3" id="KW-0547">Nucleotide-binding</keyword>
<dbReference type="Pfam" id="PF16124">
    <property type="entry name" value="RecQ_Zn_bind"/>
    <property type="match status" value="1"/>
</dbReference>
<name>A0ABR8VAF5_9BACT</name>